<comment type="function">
    <text evidence="8">Essential component of the vacuolar proton pump (V-ATPase), a multimeric enzyme that catalyzes the translocation of protons across the membranes. Required for assembly and activity of the V-ATPase.</text>
</comment>
<feature type="transmembrane region" description="Helical" evidence="8">
    <location>
        <begin position="144"/>
        <end position="163"/>
    </location>
</feature>
<feature type="transmembrane region" description="Helical" evidence="8">
    <location>
        <begin position="85"/>
        <end position="102"/>
    </location>
</feature>
<keyword evidence="6 8" id="KW-0406">Ion transport</keyword>
<dbReference type="WBParaSite" id="PEQ_0001002701-mRNA-1">
    <property type="protein sequence ID" value="PEQ_0001002701-mRNA-1"/>
    <property type="gene ID" value="PEQ_0001002701"/>
</dbReference>
<keyword evidence="8" id="KW-0375">Hydrogen ion transport</keyword>
<comment type="subcellular location">
    <subcellularLocation>
        <location evidence="1">Membrane</location>
        <topology evidence="1">Multi-pass membrane protein</topology>
    </subcellularLocation>
</comment>
<dbReference type="GO" id="GO:0005886">
    <property type="term" value="C:plasma membrane"/>
    <property type="evidence" value="ECO:0007669"/>
    <property type="project" value="TreeGrafter"/>
</dbReference>
<evidence type="ECO:0000256" key="6">
    <source>
        <dbReference type="ARBA" id="ARBA00023065"/>
    </source>
</evidence>
<evidence type="ECO:0000313" key="10">
    <source>
        <dbReference type="WBParaSite" id="PEQ_0001002701-mRNA-1"/>
    </source>
</evidence>
<dbReference type="GO" id="GO:0007035">
    <property type="term" value="P:vacuolar acidification"/>
    <property type="evidence" value="ECO:0007669"/>
    <property type="project" value="TreeGrafter"/>
</dbReference>
<evidence type="ECO:0000313" key="9">
    <source>
        <dbReference type="Proteomes" id="UP000887564"/>
    </source>
</evidence>
<evidence type="ECO:0000256" key="4">
    <source>
        <dbReference type="ARBA" id="ARBA00022692"/>
    </source>
</evidence>
<keyword evidence="9" id="KW-1185">Reference proteome</keyword>
<dbReference type="PANTHER" id="PTHR11629">
    <property type="entry name" value="VACUOLAR PROTON ATPASES"/>
    <property type="match status" value="1"/>
</dbReference>
<organism evidence="9 10">
    <name type="scientific">Parascaris equorum</name>
    <name type="common">Equine roundworm</name>
    <dbReference type="NCBI Taxonomy" id="6256"/>
    <lineage>
        <taxon>Eukaryota</taxon>
        <taxon>Metazoa</taxon>
        <taxon>Ecdysozoa</taxon>
        <taxon>Nematoda</taxon>
        <taxon>Chromadorea</taxon>
        <taxon>Rhabditida</taxon>
        <taxon>Spirurina</taxon>
        <taxon>Ascaridomorpha</taxon>
        <taxon>Ascaridoidea</taxon>
        <taxon>Ascarididae</taxon>
        <taxon>Parascaris</taxon>
    </lineage>
</organism>
<dbReference type="GO" id="GO:0016471">
    <property type="term" value="C:vacuolar proton-transporting V-type ATPase complex"/>
    <property type="evidence" value="ECO:0007669"/>
    <property type="project" value="TreeGrafter"/>
</dbReference>
<evidence type="ECO:0000256" key="5">
    <source>
        <dbReference type="ARBA" id="ARBA00022989"/>
    </source>
</evidence>
<comment type="similarity">
    <text evidence="2 8">Belongs to the V-ATPase 116 kDa subunit family.</text>
</comment>
<comment type="caution">
    <text evidence="8">Lacks conserved residue(s) required for the propagation of feature annotation.</text>
</comment>
<evidence type="ECO:0000256" key="8">
    <source>
        <dbReference type="RuleBase" id="RU361189"/>
    </source>
</evidence>
<evidence type="ECO:0000256" key="3">
    <source>
        <dbReference type="ARBA" id="ARBA00022448"/>
    </source>
</evidence>
<dbReference type="InterPro" id="IPR002490">
    <property type="entry name" value="V-ATPase_116kDa_su"/>
</dbReference>
<proteinExistence type="inferred from homology"/>
<dbReference type="Pfam" id="PF01496">
    <property type="entry name" value="V_ATPase_I"/>
    <property type="match status" value="1"/>
</dbReference>
<protein>
    <recommendedName>
        <fullName evidence="8">V-type proton ATPase subunit a</fullName>
    </recommendedName>
</protein>
<evidence type="ECO:0000256" key="1">
    <source>
        <dbReference type="ARBA" id="ARBA00004141"/>
    </source>
</evidence>
<dbReference type="PANTHER" id="PTHR11629:SF63">
    <property type="entry name" value="V-TYPE PROTON ATPASE SUBUNIT A"/>
    <property type="match status" value="1"/>
</dbReference>
<evidence type="ECO:0000256" key="2">
    <source>
        <dbReference type="ARBA" id="ARBA00009904"/>
    </source>
</evidence>
<evidence type="ECO:0000256" key="7">
    <source>
        <dbReference type="ARBA" id="ARBA00023136"/>
    </source>
</evidence>
<dbReference type="AlphaFoldDB" id="A0A914RUV3"/>
<dbReference type="Proteomes" id="UP000887564">
    <property type="component" value="Unplaced"/>
</dbReference>
<keyword evidence="3 8" id="KW-0813">Transport</keyword>
<dbReference type="GO" id="GO:0051117">
    <property type="term" value="F:ATPase binding"/>
    <property type="evidence" value="ECO:0007669"/>
    <property type="project" value="TreeGrafter"/>
</dbReference>
<keyword evidence="4 8" id="KW-0812">Transmembrane</keyword>
<name>A0A914RUV3_PAREQ</name>
<dbReference type="GO" id="GO:0046961">
    <property type="term" value="F:proton-transporting ATPase activity, rotational mechanism"/>
    <property type="evidence" value="ECO:0007669"/>
    <property type="project" value="InterPro"/>
</dbReference>
<dbReference type="GO" id="GO:0033179">
    <property type="term" value="C:proton-transporting V-type ATPase, V0 domain"/>
    <property type="evidence" value="ECO:0007669"/>
    <property type="project" value="InterPro"/>
</dbReference>
<keyword evidence="5 8" id="KW-1133">Transmembrane helix</keyword>
<feature type="transmembrane region" description="Helical" evidence="8">
    <location>
        <begin position="20"/>
        <end position="44"/>
    </location>
</feature>
<accession>A0A914RUV3</accession>
<sequence>MDSCLQIIIKWIRFSAHPGYIFGFYYPSTNCAPSLLIGLINMFMLKSREVGFVENNKPDEFGNTVELEQCHLQQWYPHQALIEEVFLIVAIVSIPVMLLFRFGDAMVYQAIHTIEYCLGCISHTASYLRLWALSLAHAQLSEVLWTMVFNIAFTMSGYAGIAVQVEFQSKFYGGLGYQFEPFSPLD</sequence>
<keyword evidence="7 8" id="KW-0472">Membrane</keyword>
<reference evidence="10" key="1">
    <citation type="submission" date="2022-11" db="UniProtKB">
        <authorList>
            <consortium name="WormBaseParasite"/>
        </authorList>
    </citation>
    <scope>IDENTIFICATION</scope>
</reference>